<dbReference type="EMBL" id="CAJVRM010000079">
    <property type="protein sequence ID" value="CAG8973730.1"/>
    <property type="molecule type" value="Genomic_DNA"/>
</dbReference>
<keyword evidence="3" id="KW-1185">Reference proteome</keyword>
<dbReference type="Proteomes" id="UP000701801">
    <property type="component" value="Unassembled WGS sequence"/>
</dbReference>
<proteinExistence type="predicted"/>
<comment type="caution">
    <text evidence="2">The sequence shown here is derived from an EMBL/GenBank/DDBJ whole genome shotgun (WGS) entry which is preliminary data.</text>
</comment>
<dbReference type="Gene3D" id="3.50.50.60">
    <property type="entry name" value="FAD/NAD(P)-binding domain"/>
    <property type="match status" value="1"/>
</dbReference>
<name>A0A9N9LE85_9HELO</name>
<dbReference type="AlphaFoldDB" id="A0A9N9LE85"/>
<evidence type="ECO:0000256" key="1">
    <source>
        <dbReference type="SAM" id="MobiDB-lite"/>
    </source>
</evidence>
<organism evidence="2 3">
    <name type="scientific">Hymenoscyphus albidus</name>
    <dbReference type="NCBI Taxonomy" id="595503"/>
    <lineage>
        <taxon>Eukaryota</taxon>
        <taxon>Fungi</taxon>
        <taxon>Dikarya</taxon>
        <taxon>Ascomycota</taxon>
        <taxon>Pezizomycotina</taxon>
        <taxon>Leotiomycetes</taxon>
        <taxon>Helotiales</taxon>
        <taxon>Helotiaceae</taxon>
        <taxon>Hymenoscyphus</taxon>
    </lineage>
</organism>
<feature type="compositionally biased region" description="Pro residues" evidence="1">
    <location>
        <begin position="284"/>
        <end position="294"/>
    </location>
</feature>
<dbReference type="InterPro" id="IPR036188">
    <property type="entry name" value="FAD/NAD-bd_sf"/>
</dbReference>
<evidence type="ECO:0000313" key="2">
    <source>
        <dbReference type="EMBL" id="CAG8973730.1"/>
    </source>
</evidence>
<accession>A0A9N9LE85</accession>
<sequence>MAYPSQYLFRVRDLEGVLCKYRQKHDENMLCIESELKHRSDGPQARPIKSDTKKKKKRVRFASHDSSGKITTMSTTPAIDRKKELDSELLKLRELCLMLDCLERQIQTSKFEKKDEVLYYINIRFTRLVVLSEKHILELELLEKEARLSRVIRRMKEQKSALRHEVNSWLSLQERTSKPLRADSRKWGSRTEVSSEANLRAERFRQEFEVGACGRTLEKLQESLNIILLVEKAAAISGRAVTAAAFSAEHNFEKITVFERRECAGGTWIYDQSPPHDLPIRPGSLPPDSDPPLEIPNNLPKITSPNEQERFTKTPIYSSLT</sequence>
<gene>
    <name evidence="2" type="ORF">HYALB_00007678</name>
</gene>
<evidence type="ECO:0000313" key="3">
    <source>
        <dbReference type="Proteomes" id="UP000701801"/>
    </source>
</evidence>
<reference evidence="2" key="1">
    <citation type="submission" date="2021-07" db="EMBL/GenBank/DDBJ databases">
        <authorList>
            <person name="Durling M."/>
        </authorList>
    </citation>
    <scope>NUCLEOTIDE SEQUENCE</scope>
</reference>
<feature type="compositionally biased region" description="Basic residues" evidence="1">
    <location>
        <begin position="52"/>
        <end position="61"/>
    </location>
</feature>
<feature type="region of interest" description="Disordered" evidence="1">
    <location>
        <begin position="40"/>
        <end position="74"/>
    </location>
</feature>
<feature type="region of interest" description="Disordered" evidence="1">
    <location>
        <begin position="270"/>
        <end position="321"/>
    </location>
</feature>
<protein>
    <submittedName>
        <fullName evidence="2">Uncharacterized protein</fullName>
    </submittedName>
</protein>
<dbReference type="OrthoDB" id="66881at2759"/>